<evidence type="ECO:0000313" key="2">
    <source>
        <dbReference type="Proteomes" id="UP000054466"/>
    </source>
</evidence>
<accession>A0A0D2CIH7</accession>
<protein>
    <submittedName>
        <fullName evidence="1">Uncharacterized protein</fullName>
    </submittedName>
</protein>
<dbReference type="Proteomes" id="UP000054466">
    <property type="component" value="Unassembled WGS sequence"/>
</dbReference>
<dbReference type="GO" id="GO:0020037">
    <property type="term" value="F:heme binding"/>
    <property type="evidence" value="ECO:0007669"/>
    <property type="project" value="InterPro"/>
</dbReference>
<dbReference type="GO" id="GO:0016705">
    <property type="term" value="F:oxidoreductase activity, acting on paired donors, with incorporation or reduction of molecular oxygen"/>
    <property type="evidence" value="ECO:0007669"/>
    <property type="project" value="InterPro"/>
</dbReference>
<dbReference type="Gene3D" id="1.10.630.10">
    <property type="entry name" value="Cytochrome P450"/>
    <property type="match status" value="1"/>
</dbReference>
<dbReference type="InterPro" id="IPR001128">
    <property type="entry name" value="Cyt_P450"/>
</dbReference>
<gene>
    <name evidence="1" type="ORF">PV07_05724</name>
</gene>
<dbReference type="InterPro" id="IPR036396">
    <property type="entry name" value="Cyt_P450_sf"/>
</dbReference>
<dbReference type="AlphaFoldDB" id="A0A0D2CIH7"/>
<dbReference type="GO" id="GO:0005506">
    <property type="term" value="F:iron ion binding"/>
    <property type="evidence" value="ECO:0007669"/>
    <property type="project" value="InterPro"/>
</dbReference>
<dbReference type="STRING" id="569365.A0A0D2CIH7"/>
<organism evidence="1 2">
    <name type="scientific">Cladophialophora immunda</name>
    <dbReference type="NCBI Taxonomy" id="569365"/>
    <lineage>
        <taxon>Eukaryota</taxon>
        <taxon>Fungi</taxon>
        <taxon>Dikarya</taxon>
        <taxon>Ascomycota</taxon>
        <taxon>Pezizomycotina</taxon>
        <taxon>Eurotiomycetes</taxon>
        <taxon>Chaetothyriomycetidae</taxon>
        <taxon>Chaetothyriales</taxon>
        <taxon>Herpotrichiellaceae</taxon>
        <taxon>Cladophialophora</taxon>
    </lineage>
</organism>
<dbReference type="GeneID" id="27344918"/>
<evidence type="ECO:0000313" key="1">
    <source>
        <dbReference type="EMBL" id="KIW29940.1"/>
    </source>
</evidence>
<dbReference type="VEuPathDB" id="FungiDB:PV07_05724"/>
<proteinExistence type="predicted"/>
<dbReference type="Pfam" id="PF00067">
    <property type="entry name" value="p450"/>
    <property type="match status" value="1"/>
</dbReference>
<reference evidence="1 2" key="1">
    <citation type="submission" date="2015-01" db="EMBL/GenBank/DDBJ databases">
        <title>The Genome Sequence of Cladophialophora immunda CBS83496.</title>
        <authorList>
            <consortium name="The Broad Institute Genomics Platform"/>
            <person name="Cuomo C."/>
            <person name="de Hoog S."/>
            <person name="Gorbushina A."/>
            <person name="Stielow B."/>
            <person name="Teixiera M."/>
            <person name="Abouelleil A."/>
            <person name="Chapman S.B."/>
            <person name="Priest M."/>
            <person name="Young S.K."/>
            <person name="Wortman J."/>
            <person name="Nusbaum C."/>
            <person name="Birren B."/>
        </authorList>
    </citation>
    <scope>NUCLEOTIDE SEQUENCE [LARGE SCALE GENOMIC DNA]</scope>
    <source>
        <strain evidence="1 2">CBS 83496</strain>
    </source>
</reference>
<dbReference type="SUPFAM" id="SSF48264">
    <property type="entry name" value="Cytochrome P450"/>
    <property type="match status" value="1"/>
</dbReference>
<dbReference type="GO" id="GO:0004497">
    <property type="term" value="F:monooxygenase activity"/>
    <property type="evidence" value="ECO:0007669"/>
    <property type="project" value="InterPro"/>
</dbReference>
<keyword evidence="2" id="KW-1185">Reference proteome</keyword>
<dbReference type="EMBL" id="KN847042">
    <property type="protein sequence ID" value="KIW29940.1"/>
    <property type="molecule type" value="Genomic_DNA"/>
</dbReference>
<dbReference type="RefSeq" id="XP_016250156.1">
    <property type="nucleotide sequence ID" value="XM_016392637.1"/>
</dbReference>
<sequence>MTPIEAGVNKQAIAEAVTDSTGRELRSTKLRTLRALNRLQAELQNAKLSDFPKFKETYHLPSLSAVIKEAIRLHTPVGLILERVVPQGGVILSEREIS</sequence>
<dbReference type="HOGENOM" id="CLU_2333457_0_0_1"/>
<dbReference type="OrthoDB" id="3934656at2759"/>
<name>A0A0D2CIH7_9EURO</name>